<proteinExistence type="predicted"/>
<protein>
    <submittedName>
        <fullName evidence="1">Uncharacterized protein</fullName>
    </submittedName>
</protein>
<sequence length="121" mass="12747">MTAGDIKIRTGEHGDSFSGIVLNGVDDYLEIDAIATYEAGANNVVGTISAWVNIPNITGTYAIFGVGVNAAISNIRLVIKAGKINAFADAAGTDQFDVISTTATITPHKWHHVCVVHHGDR</sequence>
<reference evidence="1" key="1">
    <citation type="journal article" date="2015" name="Nature">
        <title>Complex archaea that bridge the gap between prokaryotes and eukaryotes.</title>
        <authorList>
            <person name="Spang A."/>
            <person name="Saw J.H."/>
            <person name="Jorgensen S.L."/>
            <person name="Zaremba-Niedzwiedzka K."/>
            <person name="Martijn J."/>
            <person name="Lind A.E."/>
            <person name="van Eijk R."/>
            <person name="Schleper C."/>
            <person name="Guy L."/>
            <person name="Ettema T.J."/>
        </authorList>
    </citation>
    <scope>NUCLEOTIDE SEQUENCE</scope>
</reference>
<evidence type="ECO:0000313" key="1">
    <source>
        <dbReference type="EMBL" id="KKK83479.1"/>
    </source>
</evidence>
<dbReference type="EMBL" id="LAZR01052205">
    <property type="protein sequence ID" value="KKK83479.1"/>
    <property type="molecule type" value="Genomic_DNA"/>
</dbReference>
<organism evidence="1">
    <name type="scientific">marine sediment metagenome</name>
    <dbReference type="NCBI Taxonomy" id="412755"/>
    <lineage>
        <taxon>unclassified sequences</taxon>
        <taxon>metagenomes</taxon>
        <taxon>ecological metagenomes</taxon>
    </lineage>
</organism>
<comment type="caution">
    <text evidence="1">The sequence shown here is derived from an EMBL/GenBank/DDBJ whole genome shotgun (WGS) entry which is preliminary data.</text>
</comment>
<dbReference type="Pfam" id="PF13385">
    <property type="entry name" value="Laminin_G_3"/>
    <property type="match status" value="1"/>
</dbReference>
<gene>
    <name evidence="1" type="ORF">LCGC14_2792990</name>
</gene>
<dbReference type="InterPro" id="IPR013320">
    <property type="entry name" value="ConA-like_dom_sf"/>
</dbReference>
<name>A0A0F9AYM6_9ZZZZ</name>
<dbReference type="SUPFAM" id="SSF49899">
    <property type="entry name" value="Concanavalin A-like lectins/glucanases"/>
    <property type="match status" value="1"/>
</dbReference>
<dbReference type="AlphaFoldDB" id="A0A0F9AYM6"/>
<dbReference type="Gene3D" id="2.60.120.200">
    <property type="match status" value="1"/>
</dbReference>
<feature type="non-terminal residue" evidence="1">
    <location>
        <position position="121"/>
    </location>
</feature>
<accession>A0A0F9AYM6</accession>